<protein>
    <submittedName>
        <fullName evidence="1">XRE family transcriptional regulator</fullName>
    </submittedName>
</protein>
<accession>A0ABV3JUT1</accession>
<organism evidence="1 2">
    <name type="scientific">Streptomyces orinoci</name>
    <name type="common">Streptoverticillium orinoci</name>
    <dbReference type="NCBI Taxonomy" id="67339"/>
    <lineage>
        <taxon>Bacteria</taxon>
        <taxon>Bacillati</taxon>
        <taxon>Actinomycetota</taxon>
        <taxon>Actinomycetes</taxon>
        <taxon>Kitasatosporales</taxon>
        <taxon>Streptomycetaceae</taxon>
        <taxon>Streptomyces</taxon>
    </lineage>
</organism>
<reference evidence="1 2" key="1">
    <citation type="submission" date="2024-06" db="EMBL/GenBank/DDBJ databases">
        <title>The Natural Products Discovery Center: Release of the First 8490 Sequenced Strains for Exploring Actinobacteria Biosynthetic Diversity.</title>
        <authorList>
            <person name="Kalkreuter E."/>
            <person name="Kautsar S.A."/>
            <person name="Yang D."/>
            <person name="Bader C.D."/>
            <person name="Teijaro C.N."/>
            <person name="Fluegel L."/>
            <person name="Davis C.M."/>
            <person name="Simpson J.R."/>
            <person name="Lauterbach L."/>
            <person name="Steele A.D."/>
            <person name="Gui C."/>
            <person name="Meng S."/>
            <person name="Li G."/>
            <person name="Viehrig K."/>
            <person name="Ye F."/>
            <person name="Su P."/>
            <person name="Kiefer A.F."/>
            <person name="Nichols A."/>
            <person name="Cepeda A.J."/>
            <person name="Yan W."/>
            <person name="Fan B."/>
            <person name="Jiang Y."/>
            <person name="Adhikari A."/>
            <person name="Zheng C.-J."/>
            <person name="Schuster L."/>
            <person name="Cowan T.M."/>
            <person name="Smanski M.J."/>
            <person name="Chevrette M.G."/>
            <person name="De Carvalho L.P.S."/>
            <person name="Shen B."/>
        </authorList>
    </citation>
    <scope>NUCLEOTIDE SEQUENCE [LARGE SCALE GENOMIC DNA]</scope>
    <source>
        <strain evidence="1 2">NPDC052347</strain>
    </source>
</reference>
<dbReference type="RefSeq" id="WP_241561077.1">
    <property type="nucleotide sequence ID" value="NZ_JBFAUK010000005.1"/>
</dbReference>
<comment type="caution">
    <text evidence="1">The sequence shown here is derived from an EMBL/GenBank/DDBJ whole genome shotgun (WGS) entry which is preliminary data.</text>
</comment>
<dbReference type="Proteomes" id="UP001552594">
    <property type="component" value="Unassembled WGS sequence"/>
</dbReference>
<sequence>MAEYRLMYGSYPAAPKLDIDKLSQYESGAVSPKVVIADLLCRLYQTDARGLGLVGDYRTTPRREPGAAVDPDNVPTPRGVASCAPAASHQAANAFDHLLDDARRSVDRTLASASVSPPQLDLLDERIMYLRRQYLYIPPEPMLSLLLAELRDVQALSAERQPATVQVRLSEMTAILATLIADALMKLGVLRQSRAWYATARTAADDSGNIDLRARVRAQAAMLPYYYGPLEAAITLAREARLLLYNRPRATGALAAAAEARALARRGNTEAANNAIHTAQSIFDRAPDTGGEDAFAFPERRLLLYLSGAYTHLRRSGQARKVQRQALALYPDRTGIDPALLRLEEAICLAQDHNPTEACELAQATYLGVPEPHRTPILGARARHVIAVLPPAIRTAAAARALGEILALPPGEV</sequence>
<dbReference type="Gene3D" id="1.25.40.10">
    <property type="entry name" value="Tetratricopeptide repeat domain"/>
    <property type="match status" value="1"/>
</dbReference>
<name>A0ABV3JUT1_STRON</name>
<evidence type="ECO:0000313" key="1">
    <source>
        <dbReference type="EMBL" id="MEV5506638.1"/>
    </source>
</evidence>
<dbReference type="InterPro" id="IPR011990">
    <property type="entry name" value="TPR-like_helical_dom_sf"/>
</dbReference>
<keyword evidence="2" id="KW-1185">Reference proteome</keyword>
<gene>
    <name evidence="1" type="ORF">AB0L16_09180</name>
</gene>
<dbReference type="SUPFAM" id="SSF48452">
    <property type="entry name" value="TPR-like"/>
    <property type="match status" value="1"/>
</dbReference>
<proteinExistence type="predicted"/>
<evidence type="ECO:0000313" key="2">
    <source>
        <dbReference type="Proteomes" id="UP001552594"/>
    </source>
</evidence>
<dbReference type="EMBL" id="JBFAUK010000005">
    <property type="protein sequence ID" value="MEV5506638.1"/>
    <property type="molecule type" value="Genomic_DNA"/>
</dbReference>